<keyword evidence="3 5" id="KW-0687">Ribonucleoprotein</keyword>
<sequence>MAVKKLKPTTPGRRQMTVADFSILTKKKPEKSLLSKKKQMAGRSGSGKISIRHRGGGAKKKYRIIDFKQTKLNIPGKVVSLEYDPNRSSYIMLVNYKDGDKKYLIAPDKIEIGDEVITASKAPIKNGNRIKLANIPTGISIYNIELNMGRGGQIVKSAGSRAVIMAKEGDWVTLRLPSSEIRKVHKNCFASIGSVSNPENNLISIGKAGRKRWKGIRPTVRGSVMNPVDHPHGGGEGKAPVGIKKGPKTPWGKKAFGVKTRKKRRYSDKFIIKRRVKKR</sequence>
<dbReference type="EMBL" id="DSYQ01000015">
    <property type="protein sequence ID" value="HGT71252.1"/>
    <property type="molecule type" value="Genomic_DNA"/>
</dbReference>
<dbReference type="FunFam" id="2.40.50.140:FF:000003">
    <property type="entry name" value="50S ribosomal protein L2"/>
    <property type="match status" value="1"/>
</dbReference>
<dbReference type="GO" id="GO:0016740">
    <property type="term" value="F:transferase activity"/>
    <property type="evidence" value="ECO:0007669"/>
    <property type="project" value="InterPro"/>
</dbReference>
<dbReference type="InterPro" id="IPR022669">
    <property type="entry name" value="Ribosomal_uL2_C"/>
</dbReference>
<name>A0A7C4M3I1_UNCC3</name>
<dbReference type="SUPFAM" id="SSF50249">
    <property type="entry name" value="Nucleic acid-binding proteins"/>
    <property type="match status" value="1"/>
</dbReference>
<dbReference type="NCBIfam" id="TIGR01171">
    <property type="entry name" value="rplB_bact"/>
    <property type="match status" value="1"/>
</dbReference>
<dbReference type="Pfam" id="PF00181">
    <property type="entry name" value="Ribosomal_L2_N"/>
    <property type="match status" value="1"/>
</dbReference>
<evidence type="ECO:0000259" key="8">
    <source>
        <dbReference type="SMART" id="SM01383"/>
    </source>
</evidence>
<evidence type="ECO:0000256" key="1">
    <source>
        <dbReference type="ARBA" id="ARBA00005636"/>
    </source>
</evidence>
<evidence type="ECO:0000256" key="2">
    <source>
        <dbReference type="ARBA" id="ARBA00022980"/>
    </source>
</evidence>
<dbReference type="GO" id="GO:0019843">
    <property type="term" value="F:rRNA binding"/>
    <property type="evidence" value="ECO:0007669"/>
    <property type="project" value="UniProtKB-UniRule"/>
</dbReference>
<dbReference type="InterPro" id="IPR008991">
    <property type="entry name" value="Translation_prot_SH3-like_sf"/>
</dbReference>
<dbReference type="PIRSF" id="PIRSF002158">
    <property type="entry name" value="Ribosomal_L2"/>
    <property type="match status" value="1"/>
</dbReference>
<dbReference type="SMART" id="SM01382">
    <property type="entry name" value="Ribosomal_L2_C"/>
    <property type="match status" value="1"/>
</dbReference>
<feature type="domain" description="Large ribosomal subunit protein uL2 RNA-binding" evidence="8">
    <location>
        <begin position="42"/>
        <end position="118"/>
    </location>
</feature>
<dbReference type="InterPro" id="IPR014726">
    <property type="entry name" value="Ribosomal_uL2_dom3"/>
</dbReference>
<dbReference type="InterPro" id="IPR022671">
    <property type="entry name" value="Ribosomal_uL2_CS"/>
</dbReference>
<dbReference type="HAMAP" id="MF_01320_B">
    <property type="entry name" value="Ribosomal_uL2_B"/>
    <property type="match status" value="1"/>
</dbReference>
<dbReference type="InterPro" id="IPR002171">
    <property type="entry name" value="Ribosomal_uL2"/>
</dbReference>
<accession>A0A7C4M3I1</accession>
<dbReference type="SMART" id="SM01383">
    <property type="entry name" value="Ribosomal_L2"/>
    <property type="match status" value="1"/>
</dbReference>
<feature type="domain" description="Large ribosomal subunit protein uL2 C-terminal" evidence="7">
    <location>
        <begin position="124"/>
        <end position="254"/>
    </location>
</feature>
<dbReference type="PANTHER" id="PTHR13691">
    <property type="entry name" value="RIBOSOMAL PROTEIN L2"/>
    <property type="match status" value="1"/>
</dbReference>
<keyword evidence="5" id="KW-0699">rRNA-binding</keyword>
<dbReference type="Pfam" id="PF03947">
    <property type="entry name" value="Ribosomal_L2_C"/>
    <property type="match status" value="1"/>
</dbReference>
<dbReference type="InterPro" id="IPR022666">
    <property type="entry name" value="Ribosomal_uL2_RNA-bd_dom"/>
</dbReference>
<evidence type="ECO:0000259" key="7">
    <source>
        <dbReference type="SMART" id="SM01382"/>
    </source>
</evidence>
<comment type="subunit">
    <text evidence="5">Part of the 50S ribosomal subunit. Forms a bridge to the 30S subunit in the 70S ribosome.</text>
</comment>
<gene>
    <name evidence="5" type="primary">rplB</name>
    <name evidence="9" type="ORF">ENT43_03270</name>
</gene>
<comment type="similarity">
    <text evidence="1 5">Belongs to the universal ribosomal protein uL2 family.</text>
</comment>
<dbReference type="GO" id="GO:0002181">
    <property type="term" value="P:cytoplasmic translation"/>
    <property type="evidence" value="ECO:0007669"/>
    <property type="project" value="TreeGrafter"/>
</dbReference>
<dbReference type="GO" id="GO:0015934">
    <property type="term" value="C:large ribosomal subunit"/>
    <property type="evidence" value="ECO:0007669"/>
    <property type="project" value="InterPro"/>
</dbReference>
<dbReference type="PROSITE" id="PS00467">
    <property type="entry name" value="RIBOSOMAL_L2"/>
    <property type="match status" value="1"/>
</dbReference>
<evidence type="ECO:0000256" key="5">
    <source>
        <dbReference type="HAMAP-Rule" id="MF_01320"/>
    </source>
</evidence>
<keyword evidence="5" id="KW-0694">RNA-binding</keyword>
<dbReference type="FunFam" id="4.10.950.10:FF:000001">
    <property type="entry name" value="50S ribosomal protein L2"/>
    <property type="match status" value="1"/>
</dbReference>
<comment type="function">
    <text evidence="5">One of the primary rRNA binding proteins. Required for association of the 30S and 50S subunits to form the 70S ribosome, for tRNA binding and peptide bond formation. It has been suggested to have peptidyltransferase activity; this is somewhat controversial. Makes several contacts with the 16S rRNA in the 70S ribosome.</text>
</comment>
<dbReference type="SUPFAM" id="SSF50104">
    <property type="entry name" value="Translation proteins SH3-like domain"/>
    <property type="match status" value="1"/>
</dbReference>
<dbReference type="InterPro" id="IPR005880">
    <property type="entry name" value="Ribosomal_uL2_bac/org-type"/>
</dbReference>
<comment type="caution">
    <text evidence="9">The sequence shown here is derived from an EMBL/GenBank/DDBJ whole genome shotgun (WGS) entry which is preliminary data.</text>
</comment>
<dbReference type="FunFam" id="2.30.30.30:FF:000001">
    <property type="entry name" value="50S ribosomal protein L2"/>
    <property type="match status" value="1"/>
</dbReference>
<evidence type="ECO:0000256" key="3">
    <source>
        <dbReference type="ARBA" id="ARBA00023274"/>
    </source>
</evidence>
<reference evidence="9" key="1">
    <citation type="journal article" date="2020" name="mSystems">
        <title>Genome- and Community-Level Interaction Insights into Carbon Utilization and Element Cycling Functions of Hydrothermarchaeota in Hydrothermal Sediment.</title>
        <authorList>
            <person name="Zhou Z."/>
            <person name="Liu Y."/>
            <person name="Xu W."/>
            <person name="Pan J."/>
            <person name="Luo Z.H."/>
            <person name="Li M."/>
        </authorList>
    </citation>
    <scope>NUCLEOTIDE SEQUENCE [LARGE SCALE GENOMIC DNA]</scope>
    <source>
        <strain evidence="9">SpSt-579</strain>
    </source>
</reference>
<dbReference type="Gene3D" id="2.30.30.30">
    <property type="match status" value="1"/>
</dbReference>
<keyword evidence="2 5" id="KW-0689">Ribosomal protein</keyword>
<proteinExistence type="inferred from homology"/>
<feature type="region of interest" description="Disordered" evidence="6">
    <location>
        <begin position="221"/>
        <end position="254"/>
    </location>
</feature>
<feature type="compositionally biased region" description="Basic residues" evidence="6">
    <location>
        <begin position="30"/>
        <end position="40"/>
    </location>
</feature>
<organism evidence="9">
    <name type="scientific">candidate division CPR3 bacterium</name>
    <dbReference type="NCBI Taxonomy" id="2268181"/>
    <lineage>
        <taxon>Bacteria</taxon>
        <taxon>Bacteria division CPR3</taxon>
    </lineage>
</organism>
<dbReference type="AlphaFoldDB" id="A0A7C4M3I1"/>
<evidence type="ECO:0000256" key="4">
    <source>
        <dbReference type="ARBA" id="ARBA00035242"/>
    </source>
</evidence>
<evidence type="ECO:0000256" key="6">
    <source>
        <dbReference type="SAM" id="MobiDB-lite"/>
    </source>
</evidence>
<dbReference type="GO" id="GO:0003735">
    <property type="term" value="F:structural constituent of ribosome"/>
    <property type="evidence" value="ECO:0007669"/>
    <property type="project" value="InterPro"/>
</dbReference>
<dbReference type="Gene3D" id="4.10.950.10">
    <property type="entry name" value="Ribosomal protein L2, domain 3"/>
    <property type="match status" value="1"/>
</dbReference>
<protein>
    <recommendedName>
        <fullName evidence="4 5">Large ribosomal subunit protein uL2</fullName>
    </recommendedName>
</protein>
<dbReference type="InterPro" id="IPR012340">
    <property type="entry name" value="NA-bd_OB-fold"/>
</dbReference>
<dbReference type="InterPro" id="IPR014722">
    <property type="entry name" value="Rib_uL2_dom2"/>
</dbReference>
<feature type="region of interest" description="Disordered" evidence="6">
    <location>
        <begin position="30"/>
        <end position="55"/>
    </location>
</feature>
<evidence type="ECO:0000313" key="9">
    <source>
        <dbReference type="EMBL" id="HGT71252.1"/>
    </source>
</evidence>
<dbReference type="PANTHER" id="PTHR13691:SF5">
    <property type="entry name" value="LARGE RIBOSOMAL SUBUNIT PROTEIN UL2M"/>
    <property type="match status" value="1"/>
</dbReference>
<dbReference type="Gene3D" id="2.40.50.140">
    <property type="entry name" value="Nucleic acid-binding proteins"/>
    <property type="match status" value="1"/>
</dbReference>